<gene>
    <name evidence="9" type="ORF">KK060_18745</name>
</gene>
<evidence type="ECO:0000256" key="3">
    <source>
        <dbReference type="ARBA" id="ARBA00022448"/>
    </source>
</evidence>
<name>A0ABS5VVG8_9BACT</name>
<dbReference type="PANTHER" id="PTHR30026:SF20">
    <property type="entry name" value="OUTER MEMBRANE PROTEIN TOLC"/>
    <property type="match status" value="1"/>
</dbReference>
<evidence type="ECO:0000256" key="6">
    <source>
        <dbReference type="ARBA" id="ARBA00023136"/>
    </source>
</evidence>
<keyword evidence="10" id="KW-1185">Reference proteome</keyword>
<accession>A0ABS5VVG8</accession>
<evidence type="ECO:0000256" key="5">
    <source>
        <dbReference type="ARBA" id="ARBA00022692"/>
    </source>
</evidence>
<sequence length="488" mass="54953">MKRLYHFLILALIMPARSFAQENQSGQVFTLEQCITYALENSINVKNATLDERIADARVKETRGIGLPQVDGKVSITHNAKLQRFFQQYTEPSASDTAAFSFIPPMEGVEDGDVVAAQNFFQLKSAGDAGITISQIIFNGSYLVGLQAASAYRELSVKTTQQTKEQIIQQVTKAYYGVLINKDRMQLFDNNITRVESLLKTTKAMNENGFAEGIDVDRIQVTLNNLKSERTKFYNLQELSLHLLKFQMNYPLNQPIEVAGEIASLQVDENVLNNYALEWDYKQRIDYSILESNRELQTLDIKNKYSASLPSISVFANLGYSTQSADVMGLFRTETNKNAAFIPGTGPDKWYPYTMLGLTLNVPLFSGLQRNYRIQQSKLTLQKIENGFTNLKQAIDLETKQSAINYMNAITSLKSQDENKRLAENVARVTKIKYEQGVGSNIEVIDAESSLREAQINYYNALYDALVAKVDLDKAYGKLLPEDNTSTK</sequence>
<keyword evidence="5" id="KW-0812">Transmembrane</keyword>
<dbReference type="SUPFAM" id="SSF56954">
    <property type="entry name" value="Outer membrane efflux proteins (OEP)"/>
    <property type="match status" value="1"/>
</dbReference>
<keyword evidence="6" id="KW-0472">Membrane</keyword>
<evidence type="ECO:0000256" key="8">
    <source>
        <dbReference type="SAM" id="SignalP"/>
    </source>
</evidence>
<dbReference type="PANTHER" id="PTHR30026">
    <property type="entry name" value="OUTER MEMBRANE PROTEIN TOLC"/>
    <property type="match status" value="1"/>
</dbReference>
<evidence type="ECO:0000313" key="10">
    <source>
        <dbReference type="Proteomes" id="UP000772618"/>
    </source>
</evidence>
<keyword evidence="3" id="KW-0813">Transport</keyword>
<dbReference type="RefSeq" id="WP_254155287.1">
    <property type="nucleotide sequence ID" value="NZ_JAHESD010000052.1"/>
</dbReference>
<dbReference type="EMBL" id="JAHESD010000052">
    <property type="protein sequence ID" value="MBT1705336.1"/>
    <property type="molecule type" value="Genomic_DNA"/>
</dbReference>
<dbReference type="Proteomes" id="UP000772618">
    <property type="component" value="Unassembled WGS sequence"/>
</dbReference>
<feature type="signal peptide" evidence="8">
    <location>
        <begin position="1"/>
        <end position="20"/>
    </location>
</feature>
<keyword evidence="8" id="KW-0732">Signal</keyword>
<evidence type="ECO:0000256" key="2">
    <source>
        <dbReference type="ARBA" id="ARBA00007613"/>
    </source>
</evidence>
<comment type="similarity">
    <text evidence="2">Belongs to the outer membrane factor (OMF) (TC 1.B.17) family.</text>
</comment>
<dbReference type="InterPro" id="IPR003423">
    <property type="entry name" value="OMP_efflux"/>
</dbReference>
<comment type="caution">
    <text evidence="9">The sequence shown here is derived from an EMBL/GenBank/DDBJ whole genome shotgun (WGS) entry which is preliminary data.</text>
</comment>
<dbReference type="InterPro" id="IPR051906">
    <property type="entry name" value="TolC-like"/>
</dbReference>
<reference evidence="9 10" key="1">
    <citation type="submission" date="2021-05" db="EMBL/GenBank/DDBJ databases">
        <title>A Polyphasic approach of four new species of the genus Ohtaekwangia: Ohtaekwangia histidinii sp. nov., Ohtaekwangia cretensis sp. nov., Ohtaekwangia indiensis sp. nov., Ohtaekwangia reichenbachii sp. nov. from diverse environment.</title>
        <authorList>
            <person name="Octaviana S."/>
        </authorList>
    </citation>
    <scope>NUCLEOTIDE SEQUENCE [LARGE SCALE GENOMIC DNA]</scope>
    <source>
        <strain evidence="9 10">PWU20</strain>
    </source>
</reference>
<organism evidence="9 10">
    <name type="scientific">Chryseosolibacter indicus</name>
    <dbReference type="NCBI Taxonomy" id="2782351"/>
    <lineage>
        <taxon>Bacteria</taxon>
        <taxon>Pseudomonadati</taxon>
        <taxon>Bacteroidota</taxon>
        <taxon>Cytophagia</taxon>
        <taxon>Cytophagales</taxon>
        <taxon>Chryseotaleaceae</taxon>
        <taxon>Chryseosolibacter</taxon>
    </lineage>
</organism>
<feature type="chain" id="PRO_5046032392" evidence="8">
    <location>
        <begin position="21"/>
        <end position="488"/>
    </location>
</feature>
<evidence type="ECO:0000256" key="4">
    <source>
        <dbReference type="ARBA" id="ARBA00022452"/>
    </source>
</evidence>
<proteinExistence type="inferred from homology"/>
<evidence type="ECO:0000256" key="1">
    <source>
        <dbReference type="ARBA" id="ARBA00004442"/>
    </source>
</evidence>
<dbReference type="Pfam" id="PF02321">
    <property type="entry name" value="OEP"/>
    <property type="match status" value="2"/>
</dbReference>
<dbReference type="Gene3D" id="1.20.1600.10">
    <property type="entry name" value="Outer membrane efflux proteins (OEP)"/>
    <property type="match status" value="1"/>
</dbReference>
<keyword evidence="7" id="KW-0998">Cell outer membrane</keyword>
<evidence type="ECO:0000313" key="9">
    <source>
        <dbReference type="EMBL" id="MBT1705336.1"/>
    </source>
</evidence>
<keyword evidence="4" id="KW-1134">Transmembrane beta strand</keyword>
<comment type="subcellular location">
    <subcellularLocation>
        <location evidence="1">Cell outer membrane</location>
    </subcellularLocation>
</comment>
<evidence type="ECO:0000256" key="7">
    <source>
        <dbReference type="ARBA" id="ARBA00023237"/>
    </source>
</evidence>
<protein>
    <submittedName>
        <fullName evidence="9">TolC family protein</fullName>
    </submittedName>
</protein>